<dbReference type="Proteomes" id="UP000269154">
    <property type="component" value="Unassembled WGS sequence"/>
</dbReference>
<evidence type="ECO:0000313" key="2">
    <source>
        <dbReference type="Proteomes" id="UP000269154"/>
    </source>
</evidence>
<dbReference type="AlphaFoldDB" id="A0A3N6QBH4"/>
<comment type="caution">
    <text evidence="1">The sequence shown here is derived from an EMBL/GenBank/DDBJ whole genome shotgun (WGS) entry which is preliminary data.</text>
</comment>
<reference evidence="1 2" key="1">
    <citation type="journal article" date="2018" name="ACS Chem. Biol.">
        <title>Ketoreductase domain dysfunction expands chemodiversity: malyngamide biosynthesis in the cyanobacterium Okeania hirsuta.</title>
        <authorList>
            <person name="Moss N.A."/>
            <person name="Leao T."/>
            <person name="Rankin M."/>
            <person name="McCullough T.M."/>
            <person name="Qu P."/>
            <person name="Korobeynikov A."/>
            <person name="Smith J.L."/>
            <person name="Gerwick L."/>
            <person name="Gerwick W.H."/>
        </authorList>
    </citation>
    <scope>NUCLEOTIDE SEQUENCE [LARGE SCALE GENOMIC DNA]</scope>
    <source>
        <strain evidence="1 2">PAB10Feb10-1</strain>
    </source>
</reference>
<keyword evidence="2" id="KW-1185">Reference proteome</keyword>
<organism evidence="1 2">
    <name type="scientific">Okeania hirsuta</name>
    <dbReference type="NCBI Taxonomy" id="1458930"/>
    <lineage>
        <taxon>Bacteria</taxon>
        <taxon>Bacillati</taxon>
        <taxon>Cyanobacteriota</taxon>
        <taxon>Cyanophyceae</taxon>
        <taxon>Oscillatoriophycideae</taxon>
        <taxon>Oscillatoriales</taxon>
        <taxon>Microcoleaceae</taxon>
        <taxon>Okeania</taxon>
    </lineage>
</organism>
<accession>A0A3N6QBH4</accession>
<feature type="non-terminal residue" evidence="1">
    <location>
        <position position="1"/>
    </location>
</feature>
<dbReference type="EMBL" id="RCBY01000653">
    <property type="protein sequence ID" value="RQH12610.1"/>
    <property type="molecule type" value="Genomic_DNA"/>
</dbReference>
<gene>
    <name evidence="1" type="ORF">D5R40_34775</name>
</gene>
<sequence>SFSLSCQSGVQTHTTTSTYIFVSGRQLAALLVKPKLDAIPDEAQDDARPFPKLQFQPLGMELEEI</sequence>
<name>A0A3N6QBH4_9CYAN</name>
<evidence type="ECO:0000313" key="1">
    <source>
        <dbReference type="EMBL" id="RQH12610.1"/>
    </source>
</evidence>
<proteinExistence type="predicted"/>
<protein>
    <submittedName>
        <fullName evidence="1">Uncharacterized protein</fullName>
    </submittedName>
</protein>